<evidence type="ECO:0000313" key="3">
    <source>
        <dbReference type="Proteomes" id="UP000002035"/>
    </source>
</evidence>
<dbReference type="OrthoDB" id="10606151at2759"/>
<keyword evidence="3" id="KW-1185">Reference proteome</keyword>
<dbReference type="EMBL" id="DS995703">
    <property type="protein sequence ID" value="EEQ30175.1"/>
    <property type="molecule type" value="Genomic_DNA"/>
</dbReference>
<protein>
    <submittedName>
        <fullName evidence="2">Uncharacterized protein</fullName>
    </submittedName>
</protein>
<name>C5FKF3_ARTOC</name>
<dbReference type="HOGENOM" id="CLU_1870152_0_0_1"/>
<accession>C5FKF3</accession>
<proteinExistence type="predicted"/>
<evidence type="ECO:0000313" key="2">
    <source>
        <dbReference type="EMBL" id="EEQ30175.1"/>
    </source>
</evidence>
<dbReference type="GeneID" id="9225015"/>
<gene>
    <name evidence="2" type="ORF">MCYG_02994</name>
</gene>
<evidence type="ECO:0000256" key="1">
    <source>
        <dbReference type="SAM" id="MobiDB-lite"/>
    </source>
</evidence>
<sequence length="152" mass="17168">MAMRHDATVTATVDGGTNSVSVSVTALASGEHSHEFTGRSCAVFFARDTARKPRSSDPEKKINKRTRRQRAELRPNVFLHHPLALAWSSSRWIFDVGSFDVAEPRRVSVRPGPWQQRCPPRSLGPGIERSLRSEEVPLKWEGRRWRVPVDSL</sequence>
<feature type="region of interest" description="Disordered" evidence="1">
    <location>
        <begin position="48"/>
        <end position="69"/>
    </location>
</feature>
<reference evidence="3" key="1">
    <citation type="journal article" date="2012" name="MBio">
        <title>Comparative genome analysis of Trichophyton rubrum and related dermatophytes reveals candidate genes involved in infection.</title>
        <authorList>
            <person name="Martinez D.A."/>
            <person name="Oliver B.G."/>
            <person name="Graeser Y."/>
            <person name="Goldberg J.M."/>
            <person name="Li W."/>
            <person name="Martinez-Rossi N.M."/>
            <person name="Monod M."/>
            <person name="Shelest E."/>
            <person name="Barton R.C."/>
            <person name="Birch E."/>
            <person name="Brakhage A.A."/>
            <person name="Chen Z."/>
            <person name="Gurr S.J."/>
            <person name="Heiman D."/>
            <person name="Heitman J."/>
            <person name="Kosti I."/>
            <person name="Rossi A."/>
            <person name="Saif S."/>
            <person name="Samalova M."/>
            <person name="Saunders C.W."/>
            <person name="Shea T."/>
            <person name="Summerbell R.C."/>
            <person name="Xu J."/>
            <person name="Young S."/>
            <person name="Zeng Q."/>
            <person name="Birren B.W."/>
            <person name="Cuomo C.A."/>
            <person name="White T.C."/>
        </authorList>
    </citation>
    <scope>NUCLEOTIDE SEQUENCE [LARGE SCALE GENOMIC DNA]</scope>
    <source>
        <strain evidence="3">ATCC MYA-4605 / CBS 113480</strain>
    </source>
</reference>
<organism evidence="2 3">
    <name type="scientific">Arthroderma otae (strain ATCC MYA-4605 / CBS 113480)</name>
    <name type="common">Microsporum canis</name>
    <dbReference type="NCBI Taxonomy" id="554155"/>
    <lineage>
        <taxon>Eukaryota</taxon>
        <taxon>Fungi</taxon>
        <taxon>Dikarya</taxon>
        <taxon>Ascomycota</taxon>
        <taxon>Pezizomycotina</taxon>
        <taxon>Eurotiomycetes</taxon>
        <taxon>Eurotiomycetidae</taxon>
        <taxon>Onygenales</taxon>
        <taxon>Arthrodermataceae</taxon>
        <taxon>Microsporum</taxon>
    </lineage>
</organism>
<dbReference type="Proteomes" id="UP000002035">
    <property type="component" value="Unassembled WGS sequence"/>
</dbReference>
<dbReference type="AlphaFoldDB" id="C5FKF3"/>
<dbReference type="RefSeq" id="XP_002847488.1">
    <property type="nucleotide sequence ID" value="XM_002847442.1"/>
</dbReference>
<dbReference type="eggNOG" id="ENOG502RQXN">
    <property type="taxonomic scope" value="Eukaryota"/>
</dbReference>
<dbReference type="VEuPathDB" id="FungiDB:MCYG_02994"/>
<feature type="compositionally biased region" description="Basic and acidic residues" evidence="1">
    <location>
        <begin position="48"/>
        <end position="61"/>
    </location>
</feature>